<dbReference type="KEGG" id="loc:107075605"/>
<dbReference type="InParanoid" id="W5LZN9"/>
<dbReference type="AlphaFoldDB" id="W5LZN9"/>
<dbReference type="SUPFAM" id="SSF53335">
    <property type="entry name" value="S-adenosyl-L-methionine-dependent methyltransferases"/>
    <property type="match status" value="1"/>
</dbReference>
<organism evidence="3 4">
    <name type="scientific">Lepisosteus oculatus</name>
    <name type="common">Spotted gar</name>
    <dbReference type="NCBI Taxonomy" id="7918"/>
    <lineage>
        <taxon>Eukaryota</taxon>
        <taxon>Metazoa</taxon>
        <taxon>Chordata</taxon>
        <taxon>Craniata</taxon>
        <taxon>Vertebrata</taxon>
        <taxon>Euteleostomi</taxon>
        <taxon>Actinopterygii</taxon>
        <taxon>Neopterygii</taxon>
        <taxon>Holostei</taxon>
        <taxon>Semionotiformes</taxon>
        <taxon>Lepisosteidae</taxon>
        <taxon>Lepisosteus</taxon>
    </lineage>
</organism>
<dbReference type="HOGENOM" id="CLU_035438_3_1_1"/>
<feature type="region of interest" description="Disordered" evidence="1">
    <location>
        <begin position="244"/>
        <end position="267"/>
    </location>
</feature>
<dbReference type="PANTHER" id="PTHR11538:SF26">
    <property type="entry name" value="FERREDOXIN-FOLD ANTICODON-BINDING DOMAIN-CONTAINING PROTEIN 1"/>
    <property type="match status" value="1"/>
</dbReference>
<dbReference type="GO" id="GO:0070042">
    <property type="term" value="F:rRNA (uridine-N3-)-methyltransferase activity"/>
    <property type="evidence" value="ECO:0000318"/>
    <property type="project" value="GO_Central"/>
</dbReference>
<dbReference type="Proteomes" id="UP000018468">
    <property type="component" value="Linkage group LG26"/>
</dbReference>
<dbReference type="GO" id="GO:0070475">
    <property type="term" value="P:rRNA base methylation"/>
    <property type="evidence" value="ECO:0000318"/>
    <property type="project" value="GO_Central"/>
</dbReference>
<dbReference type="OMA" id="RTFGSAC"/>
<dbReference type="InterPro" id="IPR019446">
    <property type="entry name" value="BMT5-like"/>
</dbReference>
<evidence type="ECO:0000256" key="1">
    <source>
        <dbReference type="SAM" id="MobiDB-lite"/>
    </source>
</evidence>
<proteinExistence type="predicted"/>
<evidence type="ECO:0000313" key="3">
    <source>
        <dbReference type="Ensembl" id="ENSLOCP00000001596.1"/>
    </source>
</evidence>
<dbReference type="InterPro" id="IPR029063">
    <property type="entry name" value="SAM-dependent_MTases_sf"/>
</dbReference>
<dbReference type="Bgee" id="ENSLOCG00000001403">
    <property type="expression patterns" value="Expressed in liver and 9 other cell types or tissues"/>
</dbReference>
<dbReference type="Gene3D" id="3.40.50.150">
    <property type="entry name" value="Vaccinia Virus protein VP39"/>
    <property type="match status" value="1"/>
</dbReference>
<keyword evidence="4" id="KW-1185">Reference proteome</keyword>
<accession>W5LZN9</accession>
<sequence>MDPSSAAVRDPRDVLLLGEGNFSFAAALCQAGGGSPRVTATCYQAEEAVLQQEGAEENIQLLREHGAEVHFAVDSTRLGECPALAGQLFDHIIFNFPHCGRKAGVKRNRSLLAKFFLSCAQVLKDSGEVHVTLCNGQGGTPADQPMREWHNSWQAVAMAAEAGFILSEIRPFDGAKYHGYRSTGYRSQDKTFHAEGALTHVFTRSLPCAPPESVQAEARLARGSVGFEVPEELSHSFGRYWSRERAGGPSWPPTPTLRGVSAPRFRK</sequence>
<feature type="domain" description="25S rRNA (uridine-N(3))-methyltransferase BMT5-like" evidence="2">
    <location>
        <begin position="15"/>
        <end position="183"/>
    </location>
</feature>
<reference evidence="3" key="3">
    <citation type="submission" date="2025-09" db="UniProtKB">
        <authorList>
            <consortium name="Ensembl"/>
        </authorList>
    </citation>
    <scope>IDENTIFICATION</scope>
</reference>
<evidence type="ECO:0000259" key="2">
    <source>
        <dbReference type="Pfam" id="PF10354"/>
    </source>
</evidence>
<dbReference type="GO" id="GO:0005737">
    <property type="term" value="C:cytoplasm"/>
    <property type="evidence" value="ECO:0000318"/>
    <property type="project" value="GO_Central"/>
</dbReference>
<protein>
    <submittedName>
        <fullName evidence="3">Ferredoxin-fold anticodon binding domain containing 1</fullName>
    </submittedName>
</protein>
<name>W5LZN9_LEPOC</name>
<dbReference type="GeneTree" id="ENSGT00940000160701"/>
<evidence type="ECO:0000313" key="4">
    <source>
        <dbReference type="Proteomes" id="UP000018468"/>
    </source>
</evidence>
<dbReference type="FunFam" id="3.40.50.150:FF:000440">
    <property type="entry name" value="Os09g0479300 protein"/>
    <property type="match status" value="1"/>
</dbReference>
<dbReference type="eggNOG" id="KOG4174">
    <property type="taxonomic scope" value="Eukaryota"/>
</dbReference>
<dbReference type="OrthoDB" id="273345at2759"/>
<dbReference type="EMBL" id="AHAT01024023">
    <property type="status" value="NOT_ANNOTATED_CDS"/>
    <property type="molecule type" value="Genomic_DNA"/>
</dbReference>
<reference evidence="3" key="2">
    <citation type="submission" date="2025-08" db="UniProtKB">
        <authorList>
            <consortium name="Ensembl"/>
        </authorList>
    </citation>
    <scope>IDENTIFICATION</scope>
</reference>
<dbReference type="Ensembl" id="ENSLOCT00000001601.1">
    <property type="protein sequence ID" value="ENSLOCP00000001596.1"/>
    <property type="gene ID" value="ENSLOCG00000001403.1"/>
</dbReference>
<dbReference type="STRING" id="7918.ENSLOCP00000001596"/>
<dbReference type="Pfam" id="PF10354">
    <property type="entry name" value="BMT5-like"/>
    <property type="match status" value="1"/>
</dbReference>
<reference evidence="4" key="1">
    <citation type="submission" date="2011-12" db="EMBL/GenBank/DDBJ databases">
        <title>The Draft Genome of Lepisosteus oculatus.</title>
        <authorList>
            <consortium name="The Broad Institute Genome Assembly &amp; Analysis Group"/>
            <consortium name="Computational R&amp;D Group"/>
            <consortium name="and Sequencing Platform"/>
            <person name="Di Palma F."/>
            <person name="Alfoldi J."/>
            <person name="Johnson J."/>
            <person name="Berlin A."/>
            <person name="Gnerre S."/>
            <person name="Jaffe D."/>
            <person name="MacCallum I."/>
            <person name="Young S."/>
            <person name="Walker B.J."/>
            <person name="Lander E.S."/>
            <person name="Lindblad-Toh K."/>
        </authorList>
    </citation>
    <scope>NUCLEOTIDE SEQUENCE [LARGE SCALE GENOMIC DNA]</scope>
</reference>
<dbReference type="PANTHER" id="PTHR11538">
    <property type="entry name" value="PHENYLALANYL-TRNA SYNTHETASE"/>
    <property type="match status" value="1"/>
</dbReference>